<dbReference type="EMBL" id="JABFJV010000024">
    <property type="protein sequence ID" value="NOK32933.1"/>
    <property type="molecule type" value="Genomic_DNA"/>
</dbReference>
<sequence>MDLAEKLNAFGQDPSAETFGACVDALRDAVVCIGVLRNPDGSARIPLLEHPAGGMCLVVFLDESAATAWWKNSDGVVPQRLVGPSLIQLAATERVAFISIDPQRGDQRMDIDREEYEKISRFWGIRPLFGM</sequence>
<name>A0A7Y4NR98_9BACT</name>
<feature type="domain" description="SseB protein N-terminal" evidence="1">
    <location>
        <begin position="3"/>
        <end position="114"/>
    </location>
</feature>
<evidence type="ECO:0000313" key="2">
    <source>
        <dbReference type="EMBL" id="NOK32933.1"/>
    </source>
</evidence>
<reference evidence="2 3" key="1">
    <citation type="submission" date="2020-05" db="EMBL/GenBank/DDBJ databases">
        <authorList>
            <person name="Whitworth D."/>
        </authorList>
    </citation>
    <scope>NUCLEOTIDE SEQUENCE [LARGE SCALE GENOMIC DNA]</scope>
    <source>
        <strain evidence="2 3">AB043B</strain>
    </source>
</reference>
<dbReference type="InterPro" id="IPR009839">
    <property type="entry name" value="SseB_N"/>
</dbReference>
<accession>A0A7Y4NR98</accession>
<proteinExistence type="predicted"/>
<dbReference type="Proteomes" id="UP000563426">
    <property type="component" value="Unassembled WGS sequence"/>
</dbReference>
<comment type="caution">
    <text evidence="2">The sequence shown here is derived from an EMBL/GenBank/DDBJ whole genome shotgun (WGS) entry which is preliminary data.</text>
</comment>
<evidence type="ECO:0000259" key="1">
    <source>
        <dbReference type="Pfam" id="PF07179"/>
    </source>
</evidence>
<organism evidence="2 3">
    <name type="scientific">Corallococcus exercitus</name>
    <dbReference type="NCBI Taxonomy" id="2316736"/>
    <lineage>
        <taxon>Bacteria</taxon>
        <taxon>Pseudomonadati</taxon>
        <taxon>Myxococcota</taxon>
        <taxon>Myxococcia</taxon>
        <taxon>Myxococcales</taxon>
        <taxon>Cystobacterineae</taxon>
        <taxon>Myxococcaceae</taxon>
        <taxon>Corallococcus</taxon>
    </lineage>
</organism>
<keyword evidence="3" id="KW-1185">Reference proteome</keyword>
<dbReference type="AlphaFoldDB" id="A0A7Y4NR98"/>
<dbReference type="Pfam" id="PF07179">
    <property type="entry name" value="SseB"/>
    <property type="match status" value="1"/>
</dbReference>
<gene>
    <name evidence="2" type="ORF">HMI49_06940</name>
</gene>
<protein>
    <submittedName>
        <fullName evidence="2">SseB family protein</fullName>
    </submittedName>
</protein>
<dbReference type="RefSeq" id="WP_171433494.1">
    <property type="nucleotide sequence ID" value="NZ_JABFJV010000024.1"/>
</dbReference>
<evidence type="ECO:0000313" key="3">
    <source>
        <dbReference type="Proteomes" id="UP000563426"/>
    </source>
</evidence>